<sequence length="124" mass="14248">MKEFKYRSPMVGAFNLKTPVRFYEYMPKDNPEPGEVEKRVIFECFANAYNPSSKDMETLSSKGIDVAKSITIQIRDTVGDYHPSNKHYFQLDAPYVSGESYQVQSVSVDLENRNYIKIIGTMCL</sequence>
<evidence type="ECO:0000313" key="1">
    <source>
        <dbReference type="EMBL" id="EUJ33524.1"/>
    </source>
</evidence>
<accession>A0ABN0RHZ6</accession>
<name>A0ABN0RHZ6_9LIST</name>
<protein>
    <submittedName>
        <fullName evidence="1">Gp8 protein</fullName>
    </submittedName>
</protein>
<evidence type="ECO:0000313" key="2">
    <source>
        <dbReference type="Proteomes" id="UP000019249"/>
    </source>
</evidence>
<dbReference type="EMBL" id="AODF01000003">
    <property type="protein sequence ID" value="EUJ33524.1"/>
    <property type="molecule type" value="Genomic_DNA"/>
</dbReference>
<keyword evidence="2" id="KW-1185">Reference proteome</keyword>
<comment type="caution">
    <text evidence="1">The sequence shown here is derived from an EMBL/GenBank/DDBJ whole genome shotgun (WGS) entry which is preliminary data.</text>
</comment>
<dbReference type="Proteomes" id="UP000019249">
    <property type="component" value="Unassembled WGS sequence"/>
</dbReference>
<organism evidence="1 2">
    <name type="scientific">Listeria floridensis FSL S10-1187</name>
    <dbReference type="NCBI Taxonomy" id="1265817"/>
    <lineage>
        <taxon>Bacteria</taxon>
        <taxon>Bacillati</taxon>
        <taxon>Bacillota</taxon>
        <taxon>Bacilli</taxon>
        <taxon>Bacillales</taxon>
        <taxon>Listeriaceae</taxon>
        <taxon>Listeria</taxon>
    </lineage>
</organism>
<dbReference type="RefSeq" id="WP_036096077.1">
    <property type="nucleotide sequence ID" value="NZ_AODF01000003.1"/>
</dbReference>
<reference evidence="1 2" key="1">
    <citation type="journal article" date="2014" name="Int. J. Syst. Evol. Microbiol.">
        <title>Listeria floridensis sp. nov., Listeria aquatica sp. nov., Listeria cornellensis sp. nov., Listeria riparia sp. nov. and Listeria grandensis sp. nov., from agricultural and natural environments.</title>
        <authorList>
            <person name="den Bakker H.C."/>
            <person name="Warchocki S."/>
            <person name="Wright E.M."/>
            <person name="Allred A.F."/>
            <person name="Ahlstrom C."/>
            <person name="Manuel C.S."/>
            <person name="Stasiewicz M.J."/>
            <person name="Burrell A."/>
            <person name="Roof S."/>
            <person name="Strawn L."/>
            <person name="Fortes E.D."/>
            <person name="Nightingale K.K."/>
            <person name="Kephart D."/>
            <person name="Wiedmann M."/>
        </authorList>
    </citation>
    <scope>NUCLEOTIDE SEQUENCE [LARGE SCALE GENOMIC DNA]</scope>
    <source>
        <strain evidence="1 2">FSL S10-1187</strain>
    </source>
</reference>
<proteinExistence type="predicted"/>
<gene>
    <name evidence="1" type="ORF">MFLO_02448</name>
</gene>